<evidence type="ECO:0000313" key="3">
    <source>
        <dbReference type="Proteomes" id="UP000664940"/>
    </source>
</evidence>
<keyword evidence="1" id="KW-0812">Transmembrane</keyword>
<dbReference type="AlphaFoldDB" id="A0A834DH30"/>
<accession>A0A834DH30</accession>
<reference evidence="2 3" key="1">
    <citation type="journal article" date="2020" name="Nature">
        <title>Six reference-quality genomes reveal evolution of bat adaptations.</title>
        <authorList>
            <person name="Jebb D."/>
            <person name="Huang Z."/>
            <person name="Pippel M."/>
            <person name="Hughes G.M."/>
            <person name="Lavrichenko K."/>
            <person name="Devanna P."/>
            <person name="Winkler S."/>
            <person name="Jermiin L.S."/>
            <person name="Skirmuntt E.C."/>
            <person name="Katzourakis A."/>
            <person name="Burkitt-Gray L."/>
            <person name="Ray D.A."/>
            <person name="Sullivan K.A.M."/>
            <person name="Roscito J.G."/>
            <person name="Kirilenko B.M."/>
            <person name="Davalos L.M."/>
            <person name="Corthals A.P."/>
            <person name="Power M.L."/>
            <person name="Jones G."/>
            <person name="Ransome R.D."/>
            <person name="Dechmann D.K.N."/>
            <person name="Locatelli A.G."/>
            <person name="Puechmaille S.J."/>
            <person name="Fedrigo O."/>
            <person name="Jarvis E.D."/>
            <person name="Hiller M."/>
            <person name="Vernes S.C."/>
            <person name="Myers E.W."/>
            <person name="Teeling E.C."/>
        </authorList>
    </citation>
    <scope>NUCLEOTIDE SEQUENCE [LARGE SCALE GENOMIC DNA]</scope>
    <source>
        <strain evidence="2">Bat1K_MPI-CBG_1</strain>
    </source>
</reference>
<dbReference type="Proteomes" id="UP000664940">
    <property type="component" value="Unassembled WGS sequence"/>
</dbReference>
<evidence type="ECO:0000256" key="1">
    <source>
        <dbReference type="SAM" id="Phobius"/>
    </source>
</evidence>
<proteinExistence type="predicted"/>
<keyword evidence="1" id="KW-0472">Membrane</keyword>
<feature type="transmembrane region" description="Helical" evidence="1">
    <location>
        <begin position="131"/>
        <end position="150"/>
    </location>
</feature>
<dbReference type="EMBL" id="JABVXQ010000014">
    <property type="protein sequence ID" value="KAF6078067.1"/>
    <property type="molecule type" value="Genomic_DNA"/>
</dbReference>
<protein>
    <submittedName>
        <fullName evidence="2">Uncharacterized protein</fullName>
    </submittedName>
</protein>
<feature type="transmembrane region" description="Helical" evidence="1">
    <location>
        <begin position="35"/>
        <end position="54"/>
    </location>
</feature>
<feature type="transmembrane region" description="Helical" evidence="1">
    <location>
        <begin position="74"/>
        <end position="93"/>
    </location>
</feature>
<evidence type="ECO:0000313" key="2">
    <source>
        <dbReference type="EMBL" id="KAF6078067.1"/>
    </source>
</evidence>
<gene>
    <name evidence="2" type="ORF">HJG60_009000</name>
</gene>
<organism evidence="2 3">
    <name type="scientific">Phyllostomus discolor</name>
    <name type="common">pale spear-nosed bat</name>
    <dbReference type="NCBI Taxonomy" id="89673"/>
    <lineage>
        <taxon>Eukaryota</taxon>
        <taxon>Metazoa</taxon>
        <taxon>Chordata</taxon>
        <taxon>Craniata</taxon>
        <taxon>Vertebrata</taxon>
        <taxon>Euteleostomi</taxon>
        <taxon>Mammalia</taxon>
        <taxon>Eutheria</taxon>
        <taxon>Laurasiatheria</taxon>
        <taxon>Chiroptera</taxon>
        <taxon>Yangochiroptera</taxon>
        <taxon>Phyllostomidae</taxon>
        <taxon>Phyllostominae</taxon>
        <taxon>Phyllostomus</taxon>
    </lineage>
</organism>
<keyword evidence="1" id="KW-1133">Transmembrane helix</keyword>
<feature type="transmembrane region" description="Helical" evidence="1">
    <location>
        <begin position="100"/>
        <end position="119"/>
    </location>
</feature>
<name>A0A834DH30_9CHIR</name>
<sequence>MDSSLEYYEVPFCVSFYGHCFEVYFVLYEYCYPSFSFLSICLVYFFFQPFSFSLCRSFVQGWVSCRQHICGSCFLIQSAILCVLIGAFNPLIFKAIIDMYLFISSSLYLFPSLTFFLSLKGVPLVNLVGLVWWRCILSVFFGLGISLLCLPF</sequence>
<comment type="caution">
    <text evidence="2">The sequence shown here is derived from an EMBL/GenBank/DDBJ whole genome shotgun (WGS) entry which is preliminary data.</text>
</comment>